<organism evidence="9 10">
    <name type="scientific">Duganella flavida</name>
    <dbReference type="NCBI Taxonomy" id="2692175"/>
    <lineage>
        <taxon>Bacteria</taxon>
        <taxon>Pseudomonadati</taxon>
        <taxon>Pseudomonadota</taxon>
        <taxon>Betaproteobacteria</taxon>
        <taxon>Burkholderiales</taxon>
        <taxon>Oxalobacteraceae</taxon>
        <taxon>Telluria group</taxon>
        <taxon>Duganella</taxon>
    </lineage>
</organism>
<dbReference type="Proteomes" id="UP000479335">
    <property type="component" value="Unassembled WGS sequence"/>
</dbReference>
<feature type="domain" description="Acyl-CoA dehydrogenase/oxidase N-terminal" evidence="8">
    <location>
        <begin position="7"/>
        <end position="102"/>
    </location>
</feature>
<dbReference type="InterPro" id="IPR046373">
    <property type="entry name" value="Acyl-CoA_Oxase/DH_mid-dom_sf"/>
</dbReference>
<dbReference type="Pfam" id="PF02770">
    <property type="entry name" value="Acyl-CoA_dh_M"/>
    <property type="match status" value="1"/>
</dbReference>
<protein>
    <submittedName>
        <fullName evidence="9">Pimeloyl-CoA dehydrogenase small subunit</fullName>
    </submittedName>
</protein>
<dbReference type="InterPro" id="IPR009075">
    <property type="entry name" value="AcylCo_DH/oxidase_C"/>
</dbReference>
<dbReference type="Gene3D" id="1.10.540.10">
    <property type="entry name" value="Acyl-CoA dehydrogenase/oxidase, N-terminal domain"/>
    <property type="match status" value="1"/>
</dbReference>
<dbReference type="InterPro" id="IPR013786">
    <property type="entry name" value="AcylCoA_DH/ox_N"/>
</dbReference>
<sequence length="378" mass="41262">MDFNFKEEQQQFADALRRWVDKDYGFDVRQRTVHSASGMSDVAWDTLVELGMTALPIPEAQGGFSGTAVDMLVVMQELGRGLVVEPYFATVWGAKFLQLAGNQHHRLEDVAKGELKLACALGEKHARHDLADIKTIASINGEGYRIDGTKTVVIHGGQAGALIVSARSAGTQRDTNGISLFVVPVDTPGVVIRDYRTIDGQRAATVQFNHVAVPASSLLGKMGGGWDLLEEAADYGVSLLCAEAVGAMDAIFNATLEYLKTRKQFGLAIGSFQALQHRMADMYIHLEQARSMAMLVAARMSCDTEERRRVASAAKVRVGQAAKFIGQQAVQLHGGMGVTDELPAAHHFKRLTMIDLTLGDVDHHLERFTAQRSFQQHS</sequence>
<evidence type="ECO:0000256" key="2">
    <source>
        <dbReference type="ARBA" id="ARBA00009347"/>
    </source>
</evidence>
<dbReference type="Pfam" id="PF02771">
    <property type="entry name" value="Acyl-CoA_dh_N"/>
    <property type="match status" value="1"/>
</dbReference>
<dbReference type="InterPro" id="IPR037069">
    <property type="entry name" value="AcylCoA_DH/ox_N_sf"/>
</dbReference>
<dbReference type="PANTHER" id="PTHR43884">
    <property type="entry name" value="ACYL-COA DEHYDROGENASE"/>
    <property type="match status" value="1"/>
</dbReference>
<evidence type="ECO:0000313" key="10">
    <source>
        <dbReference type="Proteomes" id="UP000479335"/>
    </source>
</evidence>
<evidence type="ECO:0000313" key="9">
    <source>
        <dbReference type="EMBL" id="MYM26464.1"/>
    </source>
</evidence>
<dbReference type="InterPro" id="IPR036250">
    <property type="entry name" value="AcylCo_DH-like_C"/>
</dbReference>
<name>A0A6L8KL66_9BURK</name>
<comment type="cofactor">
    <cofactor evidence="1">
        <name>FAD</name>
        <dbReference type="ChEBI" id="CHEBI:57692"/>
    </cofactor>
</comment>
<keyword evidence="3" id="KW-0285">Flavoprotein</keyword>
<evidence type="ECO:0000256" key="1">
    <source>
        <dbReference type="ARBA" id="ARBA00001974"/>
    </source>
</evidence>
<reference evidence="9 10" key="1">
    <citation type="submission" date="2019-12" db="EMBL/GenBank/DDBJ databases">
        <title>Novel species isolated from a subtropical stream in China.</title>
        <authorList>
            <person name="Lu H."/>
        </authorList>
    </citation>
    <scope>NUCLEOTIDE SEQUENCE [LARGE SCALE GENOMIC DNA]</scope>
    <source>
        <strain evidence="9 10">FT135W</strain>
    </source>
</reference>
<evidence type="ECO:0000256" key="4">
    <source>
        <dbReference type="ARBA" id="ARBA00022827"/>
    </source>
</evidence>
<dbReference type="InterPro" id="IPR009100">
    <property type="entry name" value="AcylCoA_DH/oxidase_NM_dom_sf"/>
</dbReference>
<dbReference type="RefSeq" id="WP_161009898.1">
    <property type="nucleotide sequence ID" value="NZ_WWCN01000027.1"/>
</dbReference>
<dbReference type="SUPFAM" id="SSF47203">
    <property type="entry name" value="Acyl-CoA dehydrogenase C-terminal domain-like"/>
    <property type="match status" value="1"/>
</dbReference>
<dbReference type="InterPro" id="IPR006091">
    <property type="entry name" value="Acyl-CoA_Oxase/DH_mid-dom"/>
</dbReference>
<accession>A0A6L8KL66</accession>
<evidence type="ECO:0000259" key="7">
    <source>
        <dbReference type="Pfam" id="PF02770"/>
    </source>
</evidence>
<evidence type="ECO:0000256" key="5">
    <source>
        <dbReference type="ARBA" id="ARBA00023002"/>
    </source>
</evidence>
<evidence type="ECO:0000259" key="6">
    <source>
        <dbReference type="Pfam" id="PF00441"/>
    </source>
</evidence>
<dbReference type="PANTHER" id="PTHR43884:SF20">
    <property type="entry name" value="ACYL-COA DEHYDROGENASE FADE28"/>
    <property type="match status" value="1"/>
</dbReference>
<dbReference type="AlphaFoldDB" id="A0A6L8KL66"/>
<evidence type="ECO:0000256" key="3">
    <source>
        <dbReference type="ARBA" id="ARBA00022630"/>
    </source>
</evidence>
<feature type="domain" description="Acyl-CoA oxidase/dehydrogenase middle" evidence="7">
    <location>
        <begin position="118"/>
        <end position="210"/>
    </location>
</feature>
<comment type="caution">
    <text evidence="9">The sequence shown here is derived from an EMBL/GenBank/DDBJ whole genome shotgun (WGS) entry which is preliminary data.</text>
</comment>
<dbReference type="Gene3D" id="1.20.140.10">
    <property type="entry name" value="Butyryl-CoA Dehydrogenase, subunit A, domain 3"/>
    <property type="match status" value="1"/>
</dbReference>
<evidence type="ECO:0000259" key="8">
    <source>
        <dbReference type="Pfam" id="PF02771"/>
    </source>
</evidence>
<proteinExistence type="inferred from homology"/>
<gene>
    <name evidence="9" type="ORF">GTP46_27935</name>
</gene>
<keyword evidence="5" id="KW-0560">Oxidoreductase</keyword>
<dbReference type="GO" id="GO:0050660">
    <property type="term" value="F:flavin adenine dinucleotide binding"/>
    <property type="evidence" value="ECO:0007669"/>
    <property type="project" value="InterPro"/>
</dbReference>
<dbReference type="GO" id="GO:0003995">
    <property type="term" value="F:acyl-CoA dehydrogenase activity"/>
    <property type="evidence" value="ECO:0007669"/>
    <property type="project" value="TreeGrafter"/>
</dbReference>
<dbReference type="SUPFAM" id="SSF56645">
    <property type="entry name" value="Acyl-CoA dehydrogenase NM domain-like"/>
    <property type="match status" value="1"/>
</dbReference>
<dbReference type="Gene3D" id="2.40.110.10">
    <property type="entry name" value="Butyryl-CoA Dehydrogenase, subunit A, domain 2"/>
    <property type="match status" value="1"/>
</dbReference>
<comment type="similarity">
    <text evidence="2">Belongs to the acyl-CoA dehydrogenase family.</text>
</comment>
<dbReference type="Pfam" id="PF00441">
    <property type="entry name" value="Acyl-CoA_dh_1"/>
    <property type="match status" value="1"/>
</dbReference>
<dbReference type="CDD" id="cd00567">
    <property type="entry name" value="ACAD"/>
    <property type="match status" value="1"/>
</dbReference>
<keyword evidence="10" id="KW-1185">Reference proteome</keyword>
<dbReference type="EMBL" id="WWCN01000027">
    <property type="protein sequence ID" value="MYM26464.1"/>
    <property type="molecule type" value="Genomic_DNA"/>
</dbReference>
<feature type="domain" description="Acyl-CoA dehydrogenase/oxidase C-terminal" evidence="6">
    <location>
        <begin position="223"/>
        <end position="356"/>
    </location>
</feature>
<keyword evidence="4" id="KW-0274">FAD</keyword>